<feature type="compositionally biased region" description="Polar residues" evidence="1">
    <location>
        <begin position="101"/>
        <end position="115"/>
    </location>
</feature>
<reference evidence="3" key="2">
    <citation type="submission" date="2021-09" db="EMBL/GenBank/DDBJ databases">
        <authorList>
            <person name="Jia N."/>
            <person name="Wang J."/>
            <person name="Shi W."/>
            <person name="Du L."/>
            <person name="Sun Y."/>
            <person name="Zhan W."/>
            <person name="Jiang J."/>
            <person name="Wang Q."/>
            <person name="Zhang B."/>
            <person name="Ji P."/>
            <person name="Sakyi L.B."/>
            <person name="Cui X."/>
            <person name="Yuan T."/>
            <person name="Jiang B."/>
            <person name="Yang W."/>
            <person name="Lam T.T.-Y."/>
            <person name="Chang Q."/>
            <person name="Ding S."/>
            <person name="Wang X."/>
            <person name="Zhu J."/>
            <person name="Ruan X."/>
            <person name="Zhao L."/>
            <person name="Wei J."/>
            <person name="Que T."/>
            <person name="Du C."/>
            <person name="Cheng J."/>
            <person name="Dai P."/>
            <person name="Han X."/>
            <person name="Huang E."/>
            <person name="Gao Y."/>
            <person name="Liu J."/>
            <person name="Shao H."/>
            <person name="Ye R."/>
            <person name="Li L."/>
            <person name="Wei W."/>
            <person name="Wang X."/>
            <person name="Wang C."/>
            <person name="Huo Q."/>
            <person name="Li W."/>
            <person name="Guo W."/>
            <person name="Chen H."/>
            <person name="Chen S."/>
            <person name="Zhou L."/>
            <person name="Zhou L."/>
            <person name="Ni X."/>
            <person name="Tian J."/>
            <person name="Zhou Y."/>
            <person name="Sheng Y."/>
            <person name="Liu T."/>
            <person name="Pan Y."/>
            <person name="Xia L."/>
            <person name="Li J."/>
            <person name="Zhao F."/>
            <person name="Cao W."/>
        </authorList>
    </citation>
    <scope>NUCLEOTIDE SEQUENCE</scope>
    <source>
        <strain evidence="3">Rsan-2018</strain>
        <tissue evidence="3">Larvae</tissue>
    </source>
</reference>
<dbReference type="GO" id="GO:0004222">
    <property type="term" value="F:metalloendopeptidase activity"/>
    <property type="evidence" value="ECO:0007669"/>
    <property type="project" value="InterPro"/>
</dbReference>
<feature type="compositionally biased region" description="Polar residues" evidence="1">
    <location>
        <begin position="46"/>
        <end position="57"/>
    </location>
</feature>
<dbReference type="VEuPathDB" id="VectorBase:RSAN_045016"/>
<evidence type="ECO:0008006" key="5">
    <source>
        <dbReference type="Google" id="ProtNLM"/>
    </source>
</evidence>
<name>A0A9D4SZH7_RHISA</name>
<evidence type="ECO:0000313" key="4">
    <source>
        <dbReference type="Proteomes" id="UP000821837"/>
    </source>
</evidence>
<evidence type="ECO:0000313" key="3">
    <source>
        <dbReference type="EMBL" id="KAH7962384.1"/>
    </source>
</evidence>
<dbReference type="InterPro" id="IPR000718">
    <property type="entry name" value="Peptidase_M13"/>
</dbReference>
<proteinExistence type="predicted"/>
<evidence type="ECO:0000256" key="1">
    <source>
        <dbReference type="SAM" id="MobiDB-lite"/>
    </source>
</evidence>
<gene>
    <name evidence="3" type="ORF">HPB52_015782</name>
</gene>
<dbReference type="InterPro" id="IPR042089">
    <property type="entry name" value="Peptidase_M13_dom_2"/>
</dbReference>
<feature type="compositionally biased region" description="Basic residues" evidence="1">
    <location>
        <begin position="60"/>
        <end position="73"/>
    </location>
</feature>
<keyword evidence="2" id="KW-1133">Transmembrane helix</keyword>
<organism evidence="3 4">
    <name type="scientific">Rhipicephalus sanguineus</name>
    <name type="common">Brown dog tick</name>
    <name type="synonym">Ixodes sanguineus</name>
    <dbReference type="NCBI Taxonomy" id="34632"/>
    <lineage>
        <taxon>Eukaryota</taxon>
        <taxon>Metazoa</taxon>
        <taxon>Ecdysozoa</taxon>
        <taxon>Arthropoda</taxon>
        <taxon>Chelicerata</taxon>
        <taxon>Arachnida</taxon>
        <taxon>Acari</taxon>
        <taxon>Parasitiformes</taxon>
        <taxon>Ixodida</taxon>
        <taxon>Ixodoidea</taxon>
        <taxon>Ixodidae</taxon>
        <taxon>Rhipicephalinae</taxon>
        <taxon>Rhipicephalus</taxon>
        <taxon>Rhipicephalus</taxon>
    </lineage>
</organism>
<dbReference type="Gene3D" id="3.40.390.10">
    <property type="entry name" value="Collagenase (Catalytic Domain)"/>
    <property type="match status" value="1"/>
</dbReference>
<dbReference type="PANTHER" id="PTHR11733:SF241">
    <property type="entry name" value="GH26575P-RELATED"/>
    <property type="match status" value="1"/>
</dbReference>
<protein>
    <recommendedName>
        <fullName evidence="5">Peptidase M13 N-terminal domain-containing protein</fullName>
    </recommendedName>
</protein>
<dbReference type="GO" id="GO:0016485">
    <property type="term" value="P:protein processing"/>
    <property type="evidence" value="ECO:0007669"/>
    <property type="project" value="TreeGrafter"/>
</dbReference>
<feature type="compositionally biased region" description="Low complexity" evidence="1">
    <location>
        <begin position="1"/>
        <end position="19"/>
    </location>
</feature>
<feature type="compositionally biased region" description="Low complexity" evidence="1">
    <location>
        <begin position="146"/>
        <end position="158"/>
    </location>
</feature>
<dbReference type="InterPro" id="IPR024079">
    <property type="entry name" value="MetalloPept_cat_dom_sf"/>
</dbReference>
<sequence>MASAQASSEASRSPAPAVPDGMPSATVPEDFGQQENAPTAAILDSSAATAVQTSLEKMTTRRGTRKARHRKQIKTQLPRTRGLSSASSFSSPMSPAHVLSAGTQLATTADLPNNMPSSSPPSSAQTEATSLAVVTLMADEKKGDVQQDQAVSVSQPVAGPAVDPQCKLPEAGPVPSARATDLKSAAPIPPPRKHSAKQRAPLPNPDVLKALATFSPSPDKQKARKESAKSFKSLGQGAAEPLSFSVVVPVLLVMTLLAFIFLYQKPKLHTETYCTTKCCDEHRYRISNQLDKKVDPCDDFGAHVCGRWTPSKELSLSRSQMSDLLLSWQYKFQEILDKAFAHFRVAKKVAAMFHSCLRQNHSQVHIMKEFMRARGIPWPERPETPVPPAKALFDLSLNWNVHLWFGLKILPAVLKEEPRRILFQSNQRMALWKAMFSQIPKKYLDILYTNIFKIFSDKANTQPSGKEMSNTYHMLEFVFDTLVPTCPCTARIPGLFTLNATNWLPRSIGRHVVSMLNEATGIDPPFTLNDFVLVDDASQFRNILELLKLFSDETVSRHLSWLFVQAYGAVAYPTAMLLLIHGSERRAQERRPRFCAGHVESSYKLLVAAMASVGLFTEDERRRISDHMARIVEVSDNLGERP</sequence>
<dbReference type="AlphaFoldDB" id="A0A9D4SZH7"/>
<feature type="transmembrane region" description="Helical" evidence="2">
    <location>
        <begin position="242"/>
        <end position="263"/>
    </location>
</feature>
<keyword evidence="2" id="KW-0472">Membrane</keyword>
<dbReference type="PANTHER" id="PTHR11733">
    <property type="entry name" value="ZINC METALLOPROTEASE FAMILY M13 NEPRILYSIN-RELATED"/>
    <property type="match status" value="1"/>
</dbReference>
<dbReference type="SUPFAM" id="SSF55486">
    <property type="entry name" value="Metalloproteases ('zincins'), catalytic domain"/>
    <property type="match status" value="1"/>
</dbReference>
<dbReference type="GO" id="GO:0005886">
    <property type="term" value="C:plasma membrane"/>
    <property type="evidence" value="ECO:0007669"/>
    <property type="project" value="TreeGrafter"/>
</dbReference>
<evidence type="ECO:0000256" key="2">
    <source>
        <dbReference type="SAM" id="Phobius"/>
    </source>
</evidence>
<dbReference type="PROSITE" id="PS51885">
    <property type="entry name" value="NEPRILYSIN"/>
    <property type="match status" value="1"/>
</dbReference>
<feature type="region of interest" description="Disordered" evidence="1">
    <location>
        <begin position="1"/>
        <end position="202"/>
    </location>
</feature>
<dbReference type="Proteomes" id="UP000821837">
    <property type="component" value="Chromosome 3"/>
</dbReference>
<dbReference type="Gene3D" id="1.10.1380.10">
    <property type="entry name" value="Neutral endopeptidase , domain2"/>
    <property type="match status" value="1"/>
</dbReference>
<comment type="caution">
    <text evidence="3">The sequence shown here is derived from an EMBL/GenBank/DDBJ whole genome shotgun (WGS) entry which is preliminary data.</text>
</comment>
<keyword evidence="4" id="KW-1185">Reference proteome</keyword>
<accession>A0A9D4SZH7</accession>
<keyword evidence="2" id="KW-0812">Transmembrane</keyword>
<feature type="transmembrane region" description="Helical" evidence="2">
    <location>
        <begin position="559"/>
        <end position="580"/>
    </location>
</feature>
<feature type="compositionally biased region" description="Low complexity" evidence="1">
    <location>
        <begin position="84"/>
        <end position="96"/>
    </location>
</feature>
<reference evidence="3" key="1">
    <citation type="journal article" date="2020" name="Cell">
        <title>Large-Scale Comparative Analyses of Tick Genomes Elucidate Their Genetic Diversity and Vector Capacities.</title>
        <authorList>
            <consortium name="Tick Genome and Microbiome Consortium (TIGMIC)"/>
            <person name="Jia N."/>
            <person name="Wang J."/>
            <person name="Shi W."/>
            <person name="Du L."/>
            <person name="Sun Y."/>
            <person name="Zhan W."/>
            <person name="Jiang J.F."/>
            <person name="Wang Q."/>
            <person name="Zhang B."/>
            <person name="Ji P."/>
            <person name="Bell-Sakyi L."/>
            <person name="Cui X.M."/>
            <person name="Yuan T.T."/>
            <person name="Jiang B.G."/>
            <person name="Yang W.F."/>
            <person name="Lam T.T."/>
            <person name="Chang Q.C."/>
            <person name="Ding S.J."/>
            <person name="Wang X.J."/>
            <person name="Zhu J.G."/>
            <person name="Ruan X.D."/>
            <person name="Zhao L."/>
            <person name="Wei J.T."/>
            <person name="Ye R.Z."/>
            <person name="Que T.C."/>
            <person name="Du C.H."/>
            <person name="Zhou Y.H."/>
            <person name="Cheng J.X."/>
            <person name="Dai P.F."/>
            <person name="Guo W.B."/>
            <person name="Han X.H."/>
            <person name="Huang E.J."/>
            <person name="Li L.F."/>
            <person name="Wei W."/>
            <person name="Gao Y.C."/>
            <person name="Liu J.Z."/>
            <person name="Shao H.Z."/>
            <person name="Wang X."/>
            <person name="Wang C.C."/>
            <person name="Yang T.C."/>
            <person name="Huo Q.B."/>
            <person name="Li W."/>
            <person name="Chen H.Y."/>
            <person name="Chen S.E."/>
            <person name="Zhou L.G."/>
            <person name="Ni X.B."/>
            <person name="Tian J.H."/>
            <person name="Sheng Y."/>
            <person name="Liu T."/>
            <person name="Pan Y.S."/>
            <person name="Xia L.Y."/>
            <person name="Li J."/>
            <person name="Zhao F."/>
            <person name="Cao W.C."/>
        </authorList>
    </citation>
    <scope>NUCLEOTIDE SEQUENCE</scope>
    <source>
        <strain evidence="3">Rsan-2018</strain>
    </source>
</reference>
<dbReference type="EMBL" id="JABSTV010001249">
    <property type="protein sequence ID" value="KAH7962384.1"/>
    <property type="molecule type" value="Genomic_DNA"/>
</dbReference>